<dbReference type="OrthoDB" id="1014491at2"/>
<organism evidence="2 3">
    <name type="scientific">Rubricoccus marinus</name>
    <dbReference type="NCBI Taxonomy" id="716817"/>
    <lineage>
        <taxon>Bacteria</taxon>
        <taxon>Pseudomonadati</taxon>
        <taxon>Rhodothermota</taxon>
        <taxon>Rhodothermia</taxon>
        <taxon>Rhodothermales</taxon>
        <taxon>Rubricoccaceae</taxon>
        <taxon>Rubricoccus</taxon>
    </lineage>
</organism>
<protein>
    <recommendedName>
        <fullName evidence="4">Transporter</fullName>
    </recommendedName>
</protein>
<keyword evidence="3" id="KW-1185">Reference proteome</keyword>
<dbReference type="RefSeq" id="WP_094550341.1">
    <property type="nucleotide sequence ID" value="NZ_MQWB01000001.1"/>
</dbReference>
<evidence type="ECO:0000313" key="2">
    <source>
        <dbReference type="EMBL" id="OZC04167.1"/>
    </source>
</evidence>
<reference evidence="2 3" key="1">
    <citation type="submission" date="2016-11" db="EMBL/GenBank/DDBJ databases">
        <title>Study of marine rhodopsin-containing bacteria.</title>
        <authorList>
            <person name="Yoshizawa S."/>
            <person name="Kumagai Y."/>
            <person name="Kogure K."/>
        </authorList>
    </citation>
    <scope>NUCLEOTIDE SEQUENCE [LARGE SCALE GENOMIC DNA]</scope>
    <source>
        <strain evidence="2 3">SG-29</strain>
    </source>
</reference>
<proteinExistence type="predicted"/>
<comment type="caution">
    <text evidence="2">The sequence shown here is derived from an EMBL/GenBank/DDBJ whole genome shotgun (WGS) entry which is preliminary data.</text>
</comment>
<dbReference type="InParanoid" id="A0A259U2T6"/>
<dbReference type="InterPro" id="IPR025737">
    <property type="entry name" value="FApF"/>
</dbReference>
<evidence type="ECO:0000313" key="3">
    <source>
        <dbReference type="Proteomes" id="UP000216446"/>
    </source>
</evidence>
<dbReference type="Pfam" id="PF13557">
    <property type="entry name" value="Phenol_MetA_deg"/>
    <property type="match status" value="1"/>
</dbReference>
<evidence type="ECO:0000256" key="1">
    <source>
        <dbReference type="SAM" id="SignalP"/>
    </source>
</evidence>
<feature type="signal peptide" evidence="1">
    <location>
        <begin position="1"/>
        <end position="18"/>
    </location>
</feature>
<sequence>MRSLYILALLAFAAASGAQPLTTDRPDFTESPLAVEQGRFQIELGTTFEEAGSEGPLIVAPEALVRLGVLPFAEIRLGLPNYLRFEGESRATGTRADDGWTDPSVGLKLELGSLAGVDLAFLGSTSIPVDENAEVLGTFGSNRLVPSFLLIAGTDLAPGLSLGTQGGITYNGPGADDADLAATLVFGYSLADQIGAFAEVAISDRVSVDAPASILVHTGATLLLSDDVQLDAHVGAGLTETAPDYLVGIGASARF</sequence>
<feature type="chain" id="PRO_5012989128" description="Transporter" evidence="1">
    <location>
        <begin position="19"/>
        <end position="255"/>
    </location>
</feature>
<gene>
    <name evidence="2" type="ORF">BSZ36_14960</name>
</gene>
<keyword evidence="1" id="KW-0732">Signal</keyword>
<dbReference type="EMBL" id="MQWB01000001">
    <property type="protein sequence ID" value="OZC04167.1"/>
    <property type="molecule type" value="Genomic_DNA"/>
</dbReference>
<dbReference type="AlphaFoldDB" id="A0A259U2T6"/>
<evidence type="ECO:0008006" key="4">
    <source>
        <dbReference type="Google" id="ProtNLM"/>
    </source>
</evidence>
<name>A0A259U2T6_9BACT</name>
<accession>A0A259U2T6</accession>
<dbReference type="Proteomes" id="UP000216446">
    <property type="component" value="Unassembled WGS sequence"/>
</dbReference>